<dbReference type="EMBL" id="BK015188">
    <property type="protein sequence ID" value="DAD95033.1"/>
    <property type="molecule type" value="Genomic_DNA"/>
</dbReference>
<sequence length="120" mass="14395">MKQKTPEQELELLRKNLLHERAIWEHINENGCNDPFWTDGFNMNLTKNHIISYRNDIANCCEKHNLSLPEEYFLKVPPEVDDYYMANFNQKVRVDRLKQHGYTLSKKKNKFVDDGQMEFC</sequence>
<reference evidence="1" key="1">
    <citation type="journal article" date="2021" name="Proc. Natl. Acad. Sci. U.S.A.">
        <title>A Catalog of Tens of Thousands of Viruses from Human Metagenomes Reveals Hidden Associations with Chronic Diseases.</title>
        <authorList>
            <person name="Tisza M.J."/>
            <person name="Buck C.B."/>
        </authorList>
    </citation>
    <scope>NUCLEOTIDE SEQUENCE</scope>
    <source>
        <strain evidence="1">CtGfF74</strain>
    </source>
</reference>
<proteinExistence type="predicted"/>
<protein>
    <submittedName>
        <fullName evidence="1">Uncharacterized protein</fullName>
    </submittedName>
</protein>
<accession>A0A8S5NK02</accession>
<evidence type="ECO:0000313" key="1">
    <source>
        <dbReference type="EMBL" id="DAD95033.1"/>
    </source>
</evidence>
<organism evidence="1">
    <name type="scientific">Siphoviridae sp. ctGfF74</name>
    <dbReference type="NCBI Taxonomy" id="2826223"/>
    <lineage>
        <taxon>Viruses</taxon>
        <taxon>Duplodnaviria</taxon>
        <taxon>Heunggongvirae</taxon>
        <taxon>Uroviricota</taxon>
        <taxon>Caudoviricetes</taxon>
    </lineage>
</organism>
<name>A0A8S5NK02_9CAUD</name>